<evidence type="ECO:0000313" key="1">
    <source>
        <dbReference type="EMBL" id="KAI4319757.1"/>
    </source>
</evidence>
<proteinExistence type="predicted"/>
<reference evidence="2" key="1">
    <citation type="journal article" date="2023" name="Front. Plant Sci.">
        <title>Chromosomal-level genome assembly of Melastoma candidum provides insights into trichome evolution.</title>
        <authorList>
            <person name="Zhong Y."/>
            <person name="Wu W."/>
            <person name="Sun C."/>
            <person name="Zou P."/>
            <person name="Liu Y."/>
            <person name="Dai S."/>
            <person name="Zhou R."/>
        </authorList>
    </citation>
    <scope>NUCLEOTIDE SEQUENCE [LARGE SCALE GENOMIC DNA]</scope>
</reference>
<evidence type="ECO:0000313" key="2">
    <source>
        <dbReference type="Proteomes" id="UP001057402"/>
    </source>
</evidence>
<dbReference type="EMBL" id="CM042889">
    <property type="protein sequence ID" value="KAI4319757.1"/>
    <property type="molecule type" value="Genomic_DNA"/>
</dbReference>
<dbReference type="Proteomes" id="UP001057402">
    <property type="component" value="Chromosome 10"/>
</dbReference>
<gene>
    <name evidence="1" type="ORF">MLD38_033319</name>
</gene>
<keyword evidence="2" id="KW-1185">Reference proteome</keyword>
<name>A0ACB9M8F9_9MYRT</name>
<accession>A0ACB9M8F9</accession>
<organism evidence="1 2">
    <name type="scientific">Melastoma candidum</name>
    <dbReference type="NCBI Taxonomy" id="119954"/>
    <lineage>
        <taxon>Eukaryota</taxon>
        <taxon>Viridiplantae</taxon>
        <taxon>Streptophyta</taxon>
        <taxon>Embryophyta</taxon>
        <taxon>Tracheophyta</taxon>
        <taxon>Spermatophyta</taxon>
        <taxon>Magnoliopsida</taxon>
        <taxon>eudicotyledons</taxon>
        <taxon>Gunneridae</taxon>
        <taxon>Pentapetalae</taxon>
        <taxon>rosids</taxon>
        <taxon>malvids</taxon>
        <taxon>Myrtales</taxon>
        <taxon>Melastomataceae</taxon>
        <taxon>Melastomatoideae</taxon>
        <taxon>Melastomateae</taxon>
        <taxon>Melastoma</taxon>
    </lineage>
</organism>
<protein>
    <submittedName>
        <fullName evidence="1">Uncharacterized protein</fullName>
    </submittedName>
</protein>
<sequence>MAPGGGLLVYTRRNSKKYRSGNGDSTGIVGDESPREIKPQCPQELAGYTRRYPKKIDAAGKKVSTVDGNEVGTSGRVTARNLSSVDHDPCKGVDGVEDSAADGFAEIKILDDAEDVHYGFASDAAAVGSEQERQREIREGRNEFGDLAKRIEEEESRISNTPPREARKSKPNRIYSCSEYLLRPDKLSSSRKRQAQQEVRKNEPQKRHRGTGRPKGNTPVAQPPRPTPANLRIRLRVQMQMPVAEATVQDPPHRAGMTEREKMALYRRIKRLPEDKKLFLVNFIRSMGGEVKSNEDEIDLDLDILDDEILWEVEKLFPDRLRDEPDNEEVTSPSTHHPNQSNRTS</sequence>
<comment type="caution">
    <text evidence="1">The sequence shown here is derived from an EMBL/GenBank/DDBJ whole genome shotgun (WGS) entry which is preliminary data.</text>
</comment>